<organism evidence="3 4">
    <name type="scientific">Brassica napus</name>
    <name type="common">Rape</name>
    <dbReference type="NCBI Taxonomy" id="3708"/>
    <lineage>
        <taxon>Eukaryota</taxon>
        <taxon>Viridiplantae</taxon>
        <taxon>Streptophyta</taxon>
        <taxon>Embryophyta</taxon>
        <taxon>Tracheophyta</taxon>
        <taxon>Spermatophyta</taxon>
        <taxon>Magnoliopsida</taxon>
        <taxon>eudicotyledons</taxon>
        <taxon>Gunneridae</taxon>
        <taxon>Pentapetalae</taxon>
        <taxon>rosids</taxon>
        <taxon>malvids</taxon>
        <taxon>Brassicales</taxon>
        <taxon>Brassicaceae</taxon>
        <taxon>Brassiceae</taxon>
        <taxon>Brassica</taxon>
    </lineage>
</organism>
<dbReference type="AlphaFoldDB" id="A0A078J6T7"/>
<name>A0A078J6T7_BRANA</name>
<feature type="region of interest" description="Disordered" evidence="1">
    <location>
        <begin position="1"/>
        <end position="21"/>
    </location>
</feature>
<proteinExistence type="predicted"/>
<sequence length="62" mass="7317">MKLRAIQQHDLGQETEDSEEPSWNIEVLCYEISFIGYILHFICNHSYTFQNNNITNYDSVGF</sequence>
<dbReference type="EMBL" id="LK033717">
    <property type="protein sequence ID" value="CDY58994.1"/>
    <property type="molecule type" value="Genomic_DNA"/>
</dbReference>
<dbReference type="Proteomes" id="UP001295469">
    <property type="component" value="Chromosome C08"/>
</dbReference>
<reference evidence="3" key="2">
    <citation type="submission" date="2014-06" db="EMBL/GenBank/DDBJ databases">
        <authorList>
            <person name="Genoscope - CEA"/>
        </authorList>
    </citation>
    <scope>NUCLEOTIDE SEQUENCE</scope>
</reference>
<accession>A0A078J6T7</accession>
<keyword evidence="4" id="KW-1185">Reference proteome</keyword>
<evidence type="ECO:0000313" key="3">
    <source>
        <dbReference type="EMBL" id="CDY58994.1"/>
    </source>
</evidence>
<reference evidence="3 4" key="1">
    <citation type="journal article" date="2014" name="Science">
        <title>Plant genetics. Early allopolyploid evolution in the post-Neolithic Brassica napus oilseed genome.</title>
        <authorList>
            <person name="Chalhoub B."/>
            <person name="Denoeud F."/>
            <person name="Liu S."/>
            <person name="Parkin I.A."/>
            <person name="Tang H."/>
            <person name="Wang X."/>
            <person name="Chiquet J."/>
            <person name="Belcram H."/>
            <person name="Tong C."/>
            <person name="Samans B."/>
            <person name="Correa M."/>
            <person name="Da Silva C."/>
            <person name="Just J."/>
            <person name="Falentin C."/>
            <person name="Koh C.S."/>
            <person name="Le Clainche I."/>
            <person name="Bernard M."/>
            <person name="Bento P."/>
            <person name="Noel B."/>
            <person name="Labadie K."/>
            <person name="Alberti A."/>
            <person name="Charles M."/>
            <person name="Arnaud D."/>
            <person name="Guo H."/>
            <person name="Daviaud C."/>
            <person name="Alamery S."/>
            <person name="Jabbari K."/>
            <person name="Zhao M."/>
            <person name="Edger P.P."/>
            <person name="Chelaifa H."/>
            <person name="Tack D."/>
            <person name="Lassalle G."/>
            <person name="Mestiri I."/>
            <person name="Schnel N."/>
            <person name="Le Paslier M.C."/>
            <person name="Fan G."/>
            <person name="Renault V."/>
            <person name="Bayer P.E."/>
            <person name="Golicz A.A."/>
            <person name="Manoli S."/>
            <person name="Lee T.H."/>
            <person name="Thi V.H."/>
            <person name="Chalabi S."/>
            <person name="Hu Q."/>
            <person name="Fan C."/>
            <person name="Tollenaere R."/>
            <person name="Lu Y."/>
            <person name="Battail C."/>
            <person name="Shen J."/>
            <person name="Sidebottom C.H."/>
            <person name="Wang X."/>
            <person name="Canaguier A."/>
            <person name="Chauveau A."/>
            <person name="Berard A."/>
            <person name="Deniot G."/>
            <person name="Guan M."/>
            <person name="Liu Z."/>
            <person name="Sun F."/>
            <person name="Lim Y.P."/>
            <person name="Lyons E."/>
            <person name="Town C.D."/>
            <person name="Bancroft I."/>
            <person name="Wang X."/>
            <person name="Meng J."/>
            <person name="Ma J."/>
            <person name="Pires J.C."/>
            <person name="King G.J."/>
            <person name="Brunel D."/>
            <person name="Delourme R."/>
            <person name="Renard M."/>
            <person name="Aury J.M."/>
            <person name="Adams K.L."/>
            <person name="Batley J."/>
            <person name="Snowdon R.J."/>
            <person name="Tost J."/>
            <person name="Edwards D."/>
            <person name="Zhou Y."/>
            <person name="Hua W."/>
            <person name="Sharpe A.G."/>
            <person name="Paterson A.H."/>
            <person name="Guan C."/>
            <person name="Wincker P."/>
        </authorList>
    </citation>
    <scope>NUCLEOTIDE SEQUENCE [LARGE SCALE GENOMIC DNA]</scope>
    <source>
        <strain evidence="4">cv. Darmor-bzh</strain>
    </source>
</reference>
<dbReference type="Gramene" id="CDY58994">
    <property type="protein sequence ID" value="CDY58994"/>
    <property type="gene ID" value="GSBRNA2T00025436001"/>
</dbReference>
<dbReference type="PaxDb" id="3708-A0A078J6T7"/>
<evidence type="ECO:0000313" key="4">
    <source>
        <dbReference type="Proteomes" id="UP000028999"/>
    </source>
</evidence>
<reference evidence="2" key="3">
    <citation type="submission" date="2021-01" db="EMBL/GenBank/DDBJ databases">
        <authorList>
            <consortium name="Genoscope - CEA"/>
            <person name="William W."/>
        </authorList>
    </citation>
    <scope>NUCLEOTIDE SEQUENCE</scope>
</reference>
<dbReference type="Proteomes" id="UP000028999">
    <property type="component" value="Unassembled WGS sequence"/>
</dbReference>
<evidence type="ECO:0000256" key="1">
    <source>
        <dbReference type="SAM" id="MobiDB-lite"/>
    </source>
</evidence>
<gene>
    <name evidence="3" type="primary">BnaC08g49470D</name>
    <name evidence="2" type="ORF">DARMORV10_C08P43040.1</name>
    <name evidence="3" type="ORF">GSBRNA2T00025436001</name>
</gene>
<protein>
    <submittedName>
        <fullName evidence="2">(rape) hypothetical protein</fullName>
    </submittedName>
    <submittedName>
        <fullName evidence="3">BnaC08g49470D protein</fullName>
    </submittedName>
</protein>
<evidence type="ECO:0000313" key="2">
    <source>
        <dbReference type="EMBL" id="CAF2114692.1"/>
    </source>
</evidence>
<dbReference type="EMBL" id="HG994372">
    <property type="protein sequence ID" value="CAF2114692.1"/>
    <property type="molecule type" value="Genomic_DNA"/>
</dbReference>